<keyword evidence="3" id="KW-0378">Hydrolase</keyword>
<accession>A0A895YEQ1</accession>
<feature type="transmembrane region" description="Helical" evidence="1">
    <location>
        <begin position="196"/>
        <end position="216"/>
    </location>
</feature>
<keyword evidence="1" id="KW-0472">Membrane</keyword>
<feature type="transmembrane region" description="Helical" evidence="1">
    <location>
        <begin position="222"/>
        <end position="239"/>
    </location>
</feature>
<dbReference type="GO" id="GO:0080120">
    <property type="term" value="P:CAAX-box protein maturation"/>
    <property type="evidence" value="ECO:0007669"/>
    <property type="project" value="UniProtKB-ARBA"/>
</dbReference>
<dbReference type="Proteomes" id="UP000662857">
    <property type="component" value="Chromosome"/>
</dbReference>
<organism evidence="3 4">
    <name type="scientific">Natronosporangium hydrolyticum</name>
    <dbReference type="NCBI Taxonomy" id="2811111"/>
    <lineage>
        <taxon>Bacteria</taxon>
        <taxon>Bacillati</taxon>
        <taxon>Actinomycetota</taxon>
        <taxon>Actinomycetes</taxon>
        <taxon>Micromonosporales</taxon>
        <taxon>Micromonosporaceae</taxon>
        <taxon>Natronosporangium</taxon>
    </lineage>
</organism>
<keyword evidence="3" id="KW-0482">Metalloprotease</keyword>
<feature type="transmembrane region" description="Helical" evidence="1">
    <location>
        <begin position="122"/>
        <end position="142"/>
    </location>
</feature>
<feature type="transmembrane region" description="Helical" evidence="1">
    <location>
        <begin position="94"/>
        <end position="115"/>
    </location>
</feature>
<protein>
    <submittedName>
        <fullName evidence="3">CPBP family intramembrane metalloprotease</fullName>
    </submittedName>
</protein>
<dbReference type="EMBL" id="CP070499">
    <property type="protein sequence ID" value="QSB12700.1"/>
    <property type="molecule type" value="Genomic_DNA"/>
</dbReference>
<dbReference type="RefSeq" id="WP_239674740.1">
    <property type="nucleotide sequence ID" value="NZ_CP070499.1"/>
</dbReference>
<feature type="transmembrane region" description="Helical" evidence="1">
    <location>
        <begin position="50"/>
        <end position="74"/>
    </location>
</feature>
<keyword evidence="4" id="KW-1185">Reference proteome</keyword>
<dbReference type="GO" id="GO:0004175">
    <property type="term" value="F:endopeptidase activity"/>
    <property type="evidence" value="ECO:0007669"/>
    <property type="project" value="UniProtKB-ARBA"/>
</dbReference>
<proteinExistence type="predicted"/>
<keyword evidence="1" id="KW-1133">Transmembrane helix</keyword>
<gene>
    <name evidence="3" type="ORF">JQS43_13430</name>
</gene>
<dbReference type="AlphaFoldDB" id="A0A895YEQ1"/>
<evidence type="ECO:0000256" key="1">
    <source>
        <dbReference type="SAM" id="Phobius"/>
    </source>
</evidence>
<dbReference type="KEGG" id="nhy:JQS43_13430"/>
<reference evidence="3" key="1">
    <citation type="submission" date="2021-02" db="EMBL/GenBank/DDBJ databases">
        <title>Natrosporangium hydrolyticum gen. nov., sp. nov, a haloalkaliphilic actinobacterium from a soda solonchak soil.</title>
        <authorList>
            <person name="Sorokin D.Y."/>
            <person name="Khijniak T.V."/>
            <person name="Zakharycheva A.P."/>
            <person name="Boueva O.V."/>
            <person name="Ariskina E.V."/>
            <person name="Hahnke R.L."/>
            <person name="Bunk B."/>
            <person name="Sproer C."/>
            <person name="Schumann P."/>
            <person name="Evtushenko L.I."/>
            <person name="Kublanov I.V."/>
        </authorList>
    </citation>
    <scope>NUCLEOTIDE SEQUENCE</scope>
    <source>
        <strain evidence="3">DSM 106523</strain>
    </source>
</reference>
<feature type="domain" description="CAAX prenyl protease 2/Lysostaphin resistance protein A-like" evidence="2">
    <location>
        <begin position="145"/>
        <end position="232"/>
    </location>
</feature>
<feature type="transmembrane region" description="Helical" evidence="1">
    <location>
        <begin position="6"/>
        <end position="27"/>
    </location>
</feature>
<dbReference type="Pfam" id="PF02517">
    <property type="entry name" value="Rce1-like"/>
    <property type="match status" value="1"/>
</dbReference>
<evidence type="ECO:0000259" key="2">
    <source>
        <dbReference type="Pfam" id="PF02517"/>
    </source>
</evidence>
<keyword evidence="3" id="KW-0645">Protease</keyword>
<feature type="transmembrane region" description="Helical" evidence="1">
    <location>
        <begin position="162"/>
        <end position="184"/>
    </location>
</feature>
<dbReference type="InterPro" id="IPR003675">
    <property type="entry name" value="Rce1/LyrA-like_dom"/>
</dbReference>
<evidence type="ECO:0000313" key="4">
    <source>
        <dbReference type="Proteomes" id="UP000662857"/>
    </source>
</evidence>
<dbReference type="GO" id="GO:0008237">
    <property type="term" value="F:metallopeptidase activity"/>
    <property type="evidence" value="ECO:0007669"/>
    <property type="project" value="UniProtKB-KW"/>
</dbReference>
<name>A0A895YEQ1_9ACTN</name>
<sequence length="248" mass="25974">MTGSAWGFAAVASVAAASWLAVYRLPLARRRTRQRFRLAVSSLTGLDPRYVFPVVGTAIYLVAGLLAITAVTWWSGLDLWAVVSWRPTLVEVALTALVALGAAASTGFAMSLVYAVRPQVDVPGAVAGVGWIREILVLPAHWRWVVPMSSAAVEEFFFRGVFLLGLLASGASVPMAVLLSGAVFILGQVVLTERGLAALVLGVSSVVLSVLCGLLVVVTGSVLPAIVVHASFAGFYTNLGTGRPVRTA</sequence>
<evidence type="ECO:0000313" key="3">
    <source>
        <dbReference type="EMBL" id="QSB12700.1"/>
    </source>
</evidence>
<keyword evidence="1" id="KW-0812">Transmembrane</keyword>